<name>A0A5Q0L5S4_9ACTN</name>
<gene>
    <name evidence="2" type="ORF">GFH48_03245</name>
</gene>
<dbReference type="RefSeq" id="WP_153286775.1">
    <property type="nucleotide sequence ID" value="NZ_CP045643.1"/>
</dbReference>
<evidence type="ECO:0000256" key="1">
    <source>
        <dbReference type="SAM" id="MobiDB-lite"/>
    </source>
</evidence>
<organism evidence="2 3">
    <name type="scientific">Streptomyces fagopyri</name>
    <dbReference type="NCBI Taxonomy" id="2662397"/>
    <lineage>
        <taxon>Bacteria</taxon>
        <taxon>Bacillati</taxon>
        <taxon>Actinomycetota</taxon>
        <taxon>Actinomycetes</taxon>
        <taxon>Kitasatosporales</taxon>
        <taxon>Streptomycetaceae</taxon>
        <taxon>Streptomyces</taxon>
    </lineage>
</organism>
<reference evidence="2 3" key="1">
    <citation type="submission" date="2019-10" db="EMBL/GenBank/DDBJ databases">
        <title>A novel species.</title>
        <authorList>
            <person name="Gao J."/>
        </authorList>
    </citation>
    <scope>NUCLEOTIDE SEQUENCE [LARGE SCALE GENOMIC DNA]</scope>
    <source>
        <strain evidence="2 3">QMT-28</strain>
    </source>
</reference>
<dbReference type="EMBL" id="CP045643">
    <property type="protein sequence ID" value="QFZ72405.1"/>
    <property type="molecule type" value="Genomic_DNA"/>
</dbReference>
<dbReference type="AlphaFoldDB" id="A0A5Q0L5S4"/>
<evidence type="ECO:0000313" key="2">
    <source>
        <dbReference type="EMBL" id="QFZ72405.1"/>
    </source>
</evidence>
<accession>A0A5Q0L5S4</accession>
<sequence length="78" mass="8467">MRGIAKTSADTVHDHHTDHHLGQRLVLDRRDTVTGLIGRGTRTERGARHVHGSLVTDGEVPPADPDHAGARRVPLTLV</sequence>
<evidence type="ECO:0000313" key="3">
    <source>
        <dbReference type="Proteomes" id="UP000326179"/>
    </source>
</evidence>
<protein>
    <submittedName>
        <fullName evidence="2">Uncharacterized protein</fullName>
    </submittedName>
</protein>
<feature type="region of interest" description="Disordered" evidence="1">
    <location>
        <begin position="1"/>
        <end position="21"/>
    </location>
</feature>
<feature type="compositionally biased region" description="Basic and acidic residues" evidence="1">
    <location>
        <begin position="11"/>
        <end position="21"/>
    </location>
</feature>
<feature type="region of interest" description="Disordered" evidence="1">
    <location>
        <begin position="54"/>
        <end position="78"/>
    </location>
</feature>
<dbReference type="KEGG" id="sfy:GFH48_03245"/>
<keyword evidence="3" id="KW-1185">Reference proteome</keyword>
<proteinExistence type="predicted"/>
<dbReference type="Proteomes" id="UP000326179">
    <property type="component" value="Chromosome"/>
</dbReference>